<dbReference type="PROSITE" id="PS51352">
    <property type="entry name" value="THIOREDOXIN_2"/>
    <property type="match status" value="1"/>
</dbReference>
<evidence type="ECO:0000256" key="3">
    <source>
        <dbReference type="ARBA" id="ARBA00022989"/>
    </source>
</evidence>
<keyword evidence="8" id="KW-1185">Reference proteome</keyword>
<dbReference type="InterPro" id="IPR036249">
    <property type="entry name" value="Thioredoxin-like_sf"/>
</dbReference>
<dbReference type="KEGG" id="fas:105271055"/>
<keyword evidence="6" id="KW-0732">Signal</keyword>
<dbReference type="InterPro" id="IPR052250">
    <property type="entry name" value="PDI_TMX3"/>
</dbReference>
<keyword evidence="4 5" id="KW-0472">Membrane</keyword>
<dbReference type="PANTHER" id="PTHR46426:SF1">
    <property type="entry name" value="PROTEIN DISULFIDE-ISOMERASE TMX3"/>
    <property type="match status" value="1"/>
</dbReference>
<dbReference type="GO" id="GO:0016020">
    <property type="term" value="C:membrane"/>
    <property type="evidence" value="ECO:0007669"/>
    <property type="project" value="UniProtKB-SubCell"/>
</dbReference>
<comment type="subcellular location">
    <subcellularLocation>
        <location evidence="1">Membrane</location>
        <topology evidence="1">Single-pass membrane protein</topology>
    </subcellularLocation>
</comment>
<dbReference type="GeneID" id="105271055"/>
<dbReference type="Gene3D" id="3.40.30.10">
    <property type="entry name" value="Glutaredoxin"/>
    <property type="match status" value="1"/>
</dbReference>
<evidence type="ECO:0000259" key="7">
    <source>
        <dbReference type="PROSITE" id="PS51352"/>
    </source>
</evidence>
<gene>
    <name evidence="9" type="primary">LOC105271055</name>
</gene>
<protein>
    <submittedName>
        <fullName evidence="9">Protein disulfide-isomerase TMX3-like</fullName>
    </submittedName>
</protein>
<name>A0A9R1U7Z0_9HYME</name>
<evidence type="ECO:0000256" key="1">
    <source>
        <dbReference type="ARBA" id="ARBA00004167"/>
    </source>
</evidence>
<feature type="signal peptide" evidence="6">
    <location>
        <begin position="1"/>
        <end position="23"/>
    </location>
</feature>
<keyword evidence="2 5" id="KW-0812">Transmembrane</keyword>
<dbReference type="SUPFAM" id="SSF52833">
    <property type="entry name" value="Thioredoxin-like"/>
    <property type="match status" value="1"/>
</dbReference>
<dbReference type="InterPro" id="IPR013766">
    <property type="entry name" value="Thioredoxin_domain"/>
</dbReference>
<evidence type="ECO:0000256" key="5">
    <source>
        <dbReference type="SAM" id="Phobius"/>
    </source>
</evidence>
<evidence type="ECO:0000256" key="2">
    <source>
        <dbReference type="ARBA" id="ARBA00022692"/>
    </source>
</evidence>
<dbReference type="Pfam" id="PF13848">
    <property type="entry name" value="Thioredoxin_6"/>
    <property type="match status" value="1"/>
</dbReference>
<accession>A0A9R1U7Z0</accession>
<dbReference type="Proteomes" id="UP000694866">
    <property type="component" value="Unplaced"/>
</dbReference>
<evidence type="ECO:0000256" key="6">
    <source>
        <dbReference type="SAM" id="SignalP"/>
    </source>
</evidence>
<dbReference type="OrthoDB" id="74910at2759"/>
<dbReference type="PANTHER" id="PTHR46426">
    <property type="entry name" value="PROTEIN DISULFIDE-ISOMERASE TMX3"/>
    <property type="match status" value="1"/>
</dbReference>
<feature type="chain" id="PRO_5040127471" evidence="6">
    <location>
        <begin position="24"/>
        <end position="428"/>
    </location>
</feature>
<evidence type="ECO:0000313" key="8">
    <source>
        <dbReference type="Proteomes" id="UP000694866"/>
    </source>
</evidence>
<dbReference type="RefSeq" id="XP_011310673.1">
    <property type="nucleotide sequence ID" value="XM_011312371.1"/>
</dbReference>
<feature type="transmembrane region" description="Helical" evidence="5">
    <location>
        <begin position="383"/>
        <end position="404"/>
    </location>
</feature>
<proteinExistence type="predicted"/>
<evidence type="ECO:0000313" key="9">
    <source>
        <dbReference type="RefSeq" id="XP_011310673.1"/>
    </source>
</evidence>
<organism evidence="8 9">
    <name type="scientific">Fopius arisanus</name>
    <dbReference type="NCBI Taxonomy" id="64838"/>
    <lineage>
        <taxon>Eukaryota</taxon>
        <taxon>Metazoa</taxon>
        <taxon>Ecdysozoa</taxon>
        <taxon>Arthropoda</taxon>
        <taxon>Hexapoda</taxon>
        <taxon>Insecta</taxon>
        <taxon>Pterygota</taxon>
        <taxon>Neoptera</taxon>
        <taxon>Endopterygota</taxon>
        <taxon>Hymenoptera</taxon>
        <taxon>Apocrita</taxon>
        <taxon>Ichneumonoidea</taxon>
        <taxon>Braconidae</taxon>
        <taxon>Opiinae</taxon>
        <taxon>Fopius</taxon>
    </lineage>
</organism>
<dbReference type="Pfam" id="PF00085">
    <property type="entry name" value="Thioredoxin"/>
    <property type="match status" value="1"/>
</dbReference>
<dbReference type="GO" id="GO:0005783">
    <property type="term" value="C:endoplasmic reticulum"/>
    <property type="evidence" value="ECO:0007669"/>
    <property type="project" value="TreeGrafter"/>
</dbReference>
<dbReference type="AlphaFoldDB" id="A0A9R1U7Z0"/>
<sequence>MIGFHTIVLLSCSCGLFMSAATADVIELNDKFLDIYKEGQWLVMMYAPWCSHCQRLQPIWAHAAQNLAATSIQVGKLDCTKYTNVAQQFEVRGFPTILFTKGGKTTIYTGDRSHKEIVKFAVRLNSPPVQEITRTENFNKIQNFLDLYFLYVGERSGDLWDIYHRTAEVFQPFTFFYQVNETLVDTHQQFTKVPSILVYKENVNYKFTGDNEDDPDKLNSTFYNWVNRERFLMFPEVTRGTINQLFLTKKYLVLAVVDENEFGDVDPDMLELRTAVESVIQKKREKYHDNFQFGWTVNSELVNSIALMEIPRPSLIVINTNTSHYHIPDDNPSTLDSHAIEIILEQIRNGTAPKYGGNSILVQVYRLWFDLKITLIGMFRANAILTVVLLGLPTLFFSLIFYIICCPNVVSDEDVEEEEKSSVHPHSE</sequence>
<feature type="domain" description="Thioredoxin" evidence="7">
    <location>
        <begin position="12"/>
        <end position="126"/>
    </location>
</feature>
<keyword evidence="3 5" id="KW-1133">Transmembrane helix</keyword>
<evidence type="ECO:0000256" key="4">
    <source>
        <dbReference type="ARBA" id="ARBA00023136"/>
    </source>
</evidence>
<reference evidence="9" key="1">
    <citation type="submission" date="2025-08" db="UniProtKB">
        <authorList>
            <consortium name="RefSeq"/>
        </authorList>
    </citation>
    <scope>IDENTIFICATION</scope>
    <source>
        <strain evidence="9">USDA-PBARC FA_bdor</strain>
        <tissue evidence="9">Whole organism</tissue>
    </source>
</reference>